<accession>A0A378AP36</accession>
<protein>
    <submittedName>
        <fullName evidence="11">Sorbose permease IIC component</fullName>
    </submittedName>
</protein>
<dbReference type="GO" id="GO:0005886">
    <property type="term" value="C:plasma membrane"/>
    <property type="evidence" value="ECO:0007669"/>
    <property type="project" value="UniProtKB-SubCell"/>
</dbReference>
<organism evidence="11 12">
    <name type="scientific">Klebsiella pneumoniae subsp. pneumoniae</name>
    <dbReference type="NCBI Taxonomy" id="72407"/>
    <lineage>
        <taxon>Bacteria</taxon>
        <taxon>Pseudomonadati</taxon>
        <taxon>Pseudomonadota</taxon>
        <taxon>Gammaproteobacteria</taxon>
        <taxon>Enterobacterales</taxon>
        <taxon>Enterobacteriaceae</taxon>
        <taxon>Klebsiella/Raoultella group</taxon>
        <taxon>Klebsiella</taxon>
        <taxon>Klebsiella pneumoniae complex</taxon>
    </lineage>
</organism>
<sequence>MEISTLQIIAIFIFSCIAGMGSVLDEFQTHRPLIACTVIGLILGDLKTGVMLGGTLELIALGWMNVGAAQSPDSALASIISAILVIVGHQSIATGIAIALPVAAAGQVLTVFARTITVVFQHAADKAAEEARFRTIDLLHVSALGVQALRVAIPALVVSLFVSADMVSSMLSAIPEFVTRGLQIAGGFIVVVGYAMVLRMMGVKYLMPFFFLGFLAGGYLDFSLLAFGGVGVIIALIYIQLNPQWRKAEPAASTAPLPPPLTSLTTNGAENGTEKNHARRPGEHVSPLQPPAGLL</sequence>
<feature type="compositionally biased region" description="Basic and acidic residues" evidence="9">
    <location>
        <begin position="272"/>
        <end position="283"/>
    </location>
</feature>
<dbReference type="PROSITE" id="PS51106">
    <property type="entry name" value="PTS_EIIC_TYPE_4"/>
    <property type="match status" value="1"/>
</dbReference>
<feature type="transmembrane region" description="Helical" evidence="10">
    <location>
        <begin position="74"/>
        <end position="92"/>
    </location>
</feature>
<feature type="transmembrane region" description="Helical" evidence="10">
    <location>
        <begin position="209"/>
        <end position="239"/>
    </location>
</feature>
<keyword evidence="2" id="KW-0813">Transport</keyword>
<comment type="subcellular location">
    <subcellularLocation>
        <location evidence="1">Cell membrane</location>
        <topology evidence="1">Multi-pass membrane protein</topology>
    </subcellularLocation>
</comment>
<evidence type="ECO:0000256" key="10">
    <source>
        <dbReference type="SAM" id="Phobius"/>
    </source>
</evidence>
<dbReference type="NCBIfam" id="TIGR00822">
    <property type="entry name" value="EII-Sor"/>
    <property type="match status" value="1"/>
</dbReference>
<name>A0A378AP36_KLEPN</name>
<evidence type="ECO:0000256" key="5">
    <source>
        <dbReference type="ARBA" id="ARBA00022683"/>
    </source>
</evidence>
<evidence type="ECO:0000256" key="2">
    <source>
        <dbReference type="ARBA" id="ARBA00022448"/>
    </source>
</evidence>
<dbReference type="PANTHER" id="PTHR32502:SF4">
    <property type="entry name" value="PTS SYSTEM MANNOSE-SPECIFIC EIIC COMPONENT"/>
    <property type="match status" value="1"/>
</dbReference>
<dbReference type="InterPro" id="IPR050303">
    <property type="entry name" value="GatZ_KbaZ_carbometab"/>
</dbReference>
<keyword evidence="8 10" id="KW-0472">Membrane</keyword>
<dbReference type="AlphaFoldDB" id="A0A378AP36"/>
<evidence type="ECO:0000256" key="6">
    <source>
        <dbReference type="ARBA" id="ARBA00022692"/>
    </source>
</evidence>
<dbReference type="InterPro" id="IPR004700">
    <property type="entry name" value="PTS_IIC_man"/>
</dbReference>
<reference evidence="11 12" key="1">
    <citation type="submission" date="2018-06" db="EMBL/GenBank/DDBJ databases">
        <authorList>
            <consortium name="Pathogen Informatics"/>
            <person name="Doyle S."/>
        </authorList>
    </citation>
    <scope>NUCLEOTIDE SEQUENCE [LARGE SCALE GENOMIC DNA]</scope>
    <source>
        <strain evidence="11 12">NCTC9504</strain>
    </source>
</reference>
<dbReference type="Pfam" id="PF03609">
    <property type="entry name" value="EII-Sor"/>
    <property type="match status" value="1"/>
</dbReference>
<evidence type="ECO:0000256" key="7">
    <source>
        <dbReference type="ARBA" id="ARBA00022989"/>
    </source>
</evidence>
<keyword evidence="3" id="KW-1003">Cell membrane</keyword>
<evidence type="ECO:0000256" key="8">
    <source>
        <dbReference type="ARBA" id="ARBA00023136"/>
    </source>
</evidence>
<dbReference type="Proteomes" id="UP000254020">
    <property type="component" value="Unassembled WGS sequence"/>
</dbReference>
<dbReference type="PANTHER" id="PTHR32502">
    <property type="entry name" value="N-ACETYLGALACTOSAMINE PERMEASE II COMPONENT-RELATED"/>
    <property type="match status" value="1"/>
</dbReference>
<evidence type="ECO:0000256" key="3">
    <source>
        <dbReference type="ARBA" id="ARBA00022475"/>
    </source>
</evidence>
<gene>
    <name evidence="11" type="primary">sorA</name>
    <name evidence="11" type="ORF">NCTC9504_06187</name>
</gene>
<keyword evidence="7 10" id="KW-1133">Transmembrane helix</keyword>
<evidence type="ECO:0000313" key="12">
    <source>
        <dbReference type="Proteomes" id="UP000254020"/>
    </source>
</evidence>
<dbReference type="EMBL" id="UGMA01000005">
    <property type="protein sequence ID" value="STV15497.1"/>
    <property type="molecule type" value="Genomic_DNA"/>
</dbReference>
<keyword evidence="4" id="KW-0762">Sugar transport</keyword>
<feature type="transmembrane region" description="Helical" evidence="10">
    <location>
        <begin position="177"/>
        <end position="197"/>
    </location>
</feature>
<feature type="region of interest" description="Disordered" evidence="9">
    <location>
        <begin position="250"/>
        <end position="295"/>
    </location>
</feature>
<evidence type="ECO:0000313" key="11">
    <source>
        <dbReference type="EMBL" id="STV15497.1"/>
    </source>
</evidence>
<dbReference type="GO" id="GO:0009401">
    <property type="term" value="P:phosphoenolpyruvate-dependent sugar phosphotransferase system"/>
    <property type="evidence" value="ECO:0007669"/>
    <property type="project" value="UniProtKB-KW"/>
</dbReference>
<keyword evidence="5" id="KW-0598">Phosphotransferase system</keyword>
<keyword evidence="6 10" id="KW-0812">Transmembrane</keyword>
<feature type="transmembrane region" description="Helical" evidence="10">
    <location>
        <begin position="6"/>
        <end position="24"/>
    </location>
</feature>
<proteinExistence type="predicted"/>
<dbReference type="NCBIfam" id="NF011647">
    <property type="entry name" value="PRK15065.1"/>
    <property type="match status" value="1"/>
</dbReference>
<evidence type="ECO:0000256" key="4">
    <source>
        <dbReference type="ARBA" id="ARBA00022597"/>
    </source>
</evidence>
<evidence type="ECO:0000256" key="1">
    <source>
        <dbReference type="ARBA" id="ARBA00004651"/>
    </source>
</evidence>
<feature type="transmembrane region" description="Helical" evidence="10">
    <location>
        <begin position="98"/>
        <end position="120"/>
    </location>
</feature>
<evidence type="ECO:0000256" key="9">
    <source>
        <dbReference type="SAM" id="MobiDB-lite"/>
    </source>
</evidence>